<evidence type="ECO:0000313" key="3">
    <source>
        <dbReference type="Proteomes" id="UP000655208"/>
    </source>
</evidence>
<proteinExistence type="predicted"/>
<accession>A0A917WC60</accession>
<dbReference type="Proteomes" id="UP000655208">
    <property type="component" value="Unassembled WGS sequence"/>
</dbReference>
<evidence type="ECO:0000256" key="1">
    <source>
        <dbReference type="SAM" id="MobiDB-lite"/>
    </source>
</evidence>
<dbReference type="EMBL" id="BMNA01000002">
    <property type="protein sequence ID" value="GGL93297.1"/>
    <property type="molecule type" value="Genomic_DNA"/>
</dbReference>
<dbReference type="RefSeq" id="WP_188940518.1">
    <property type="nucleotide sequence ID" value="NZ_BMNA01000002.1"/>
</dbReference>
<comment type="caution">
    <text evidence="2">The sequence shown here is derived from an EMBL/GenBank/DDBJ whole genome shotgun (WGS) entry which is preliminary data.</text>
</comment>
<name>A0A917WC60_9ACTN</name>
<reference evidence="2" key="1">
    <citation type="journal article" date="2014" name="Int. J. Syst. Evol. Microbiol.">
        <title>Complete genome sequence of Corynebacterium casei LMG S-19264T (=DSM 44701T), isolated from a smear-ripened cheese.</title>
        <authorList>
            <consortium name="US DOE Joint Genome Institute (JGI-PGF)"/>
            <person name="Walter F."/>
            <person name="Albersmeier A."/>
            <person name="Kalinowski J."/>
            <person name="Ruckert C."/>
        </authorList>
    </citation>
    <scope>NUCLEOTIDE SEQUENCE</scope>
    <source>
        <strain evidence="2">CGMCC 4.7308</strain>
    </source>
</reference>
<feature type="region of interest" description="Disordered" evidence="1">
    <location>
        <begin position="1"/>
        <end position="21"/>
    </location>
</feature>
<gene>
    <name evidence="2" type="ORF">GCM10011594_11420</name>
</gene>
<protein>
    <submittedName>
        <fullName evidence="2">Uncharacterized protein</fullName>
    </submittedName>
</protein>
<organism evidence="2 3">
    <name type="scientific">Nakamurella endophytica</name>
    <dbReference type="NCBI Taxonomy" id="1748367"/>
    <lineage>
        <taxon>Bacteria</taxon>
        <taxon>Bacillati</taxon>
        <taxon>Actinomycetota</taxon>
        <taxon>Actinomycetes</taxon>
        <taxon>Nakamurellales</taxon>
        <taxon>Nakamurellaceae</taxon>
        <taxon>Nakamurella</taxon>
    </lineage>
</organism>
<dbReference type="AlphaFoldDB" id="A0A917WC60"/>
<keyword evidence="3" id="KW-1185">Reference proteome</keyword>
<evidence type="ECO:0000313" key="2">
    <source>
        <dbReference type="EMBL" id="GGL93297.1"/>
    </source>
</evidence>
<reference evidence="2" key="2">
    <citation type="submission" date="2020-09" db="EMBL/GenBank/DDBJ databases">
        <authorList>
            <person name="Sun Q."/>
            <person name="Zhou Y."/>
        </authorList>
    </citation>
    <scope>NUCLEOTIDE SEQUENCE</scope>
    <source>
        <strain evidence="2">CGMCC 4.7308</strain>
    </source>
</reference>
<feature type="compositionally biased region" description="Acidic residues" evidence="1">
    <location>
        <begin position="1"/>
        <end position="19"/>
    </location>
</feature>
<sequence length="88" mass="9695">MALDEPAELALDPDDDALDDPAVSAELEALELLAELELLSELELLDELEPEPELDDPQAARSRALMVMPPSRLSEVFLRCCMTSSLTR</sequence>